<dbReference type="SFLD" id="SFLDG01129">
    <property type="entry name" value="C1.5:_HAD__Beta-PGM__Phosphata"/>
    <property type="match status" value="1"/>
</dbReference>
<feature type="binding site" evidence="9">
    <location>
        <position position="408"/>
    </location>
    <ligand>
        <name>Zn(2+)</name>
        <dbReference type="ChEBI" id="CHEBI:29105"/>
    </ligand>
</feature>
<feature type="region of interest" description="Enolase-phosphatase E1" evidence="9">
    <location>
        <begin position="487"/>
        <end position="726"/>
    </location>
</feature>
<evidence type="ECO:0000256" key="8">
    <source>
        <dbReference type="ARBA" id="ARBA00023268"/>
    </source>
</evidence>
<comment type="catalytic activity">
    <reaction evidence="9">
        <text>5-methylsulfanyl-2,3-dioxopentyl phosphate + H2O = 1,2-dihydroxy-5-(methylsulfanyl)pent-1-en-3-one + phosphate</text>
        <dbReference type="Rhea" id="RHEA:21700"/>
        <dbReference type="ChEBI" id="CHEBI:15377"/>
        <dbReference type="ChEBI" id="CHEBI:43474"/>
        <dbReference type="ChEBI" id="CHEBI:49252"/>
        <dbReference type="ChEBI" id="CHEBI:58828"/>
        <dbReference type="EC" id="3.1.3.77"/>
    </reaction>
</comment>
<feature type="binding site" evidence="9">
    <location>
        <position position="659"/>
    </location>
    <ligand>
        <name>substrate</name>
        <label>2</label>
        <note>for enolase-phosphatase activity</note>
    </ligand>
</feature>
<reference evidence="11 12" key="1">
    <citation type="submission" date="2017-07" db="EMBL/GenBank/DDBJ databases">
        <title>An improved, manually edited Actinidia chinensis var. chinensis (kiwifruit) genome highlights the challenges associated with draft genomes and gene prediction in plants.</title>
        <authorList>
            <person name="Pilkington S."/>
            <person name="Crowhurst R."/>
            <person name="Hilario E."/>
            <person name="Nardozza S."/>
            <person name="Fraser L."/>
            <person name="Peng Y."/>
            <person name="Gunaseelan K."/>
            <person name="Simpson R."/>
            <person name="Tahir J."/>
            <person name="Deroles S."/>
            <person name="Templeton K."/>
            <person name="Luo Z."/>
            <person name="Davy M."/>
            <person name="Cheng C."/>
            <person name="Mcneilage M."/>
            <person name="Scaglione D."/>
            <person name="Liu Y."/>
            <person name="Zhang Q."/>
            <person name="Datson P."/>
            <person name="De Silva N."/>
            <person name="Gardiner S."/>
            <person name="Bassett H."/>
            <person name="Chagne D."/>
            <person name="Mccallum J."/>
            <person name="Dzierzon H."/>
            <person name="Deng C."/>
            <person name="Wang Y.-Y."/>
            <person name="Barron N."/>
            <person name="Manako K."/>
            <person name="Bowen J."/>
            <person name="Foster T."/>
            <person name="Erridge Z."/>
            <person name="Tiffin H."/>
            <person name="Waite C."/>
            <person name="Davies K."/>
            <person name="Grierson E."/>
            <person name="Laing W."/>
            <person name="Kirk R."/>
            <person name="Chen X."/>
            <person name="Wood M."/>
            <person name="Montefiori M."/>
            <person name="Brummell D."/>
            <person name="Schwinn K."/>
            <person name="Catanach A."/>
            <person name="Fullerton C."/>
            <person name="Li D."/>
            <person name="Meiyalaghan S."/>
            <person name="Nieuwenhuizen N."/>
            <person name="Read N."/>
            <person name="Prakash R."/>
            <person name="Hunter D."/>
            <person name="Zhang H."/>
            <person name="Mckenzie M."/>
            <person name="Knabel M."/>
            <person name="Harris A."/>
            <person name="Allan A."/>
            <person name="Chen A."/>
            <person name="Janssen B."/>
            <person name="Plunkett B."/>
            <person name="Dwamena C."/>
            <person name="Voogd C."/>
            <person name="Leif D."/>
            <person name="Lafferty D."/>
            <person name="Souleyre E."/>
            <person name="Varkonyi-Gasic E."/>
            <person name="Gambi F."/>
            <person name="Hanley J."/>
            <person name="Yao J.-L."/>
            <person name="Cheung J."/>
            <person name="David K."/>
            <person name="Warren B."/>
            <person name="Marsh K."/>
            <person name="Snowden K."/>
            <person name="Lin-Wang K."/>
            <person name="Brian L."/>
            <person name="Martinez-Sanchez M."/>
            <person name="Wang M."/>
            <person name="Ileperuma N."/>
            <person name="Macnee N."/>
            <person name="Campin R."/>
            <person name="Mcatee P."/>
            <person name="Drummond R."/>
            <person name="Espley R."/>
            <person name="Ireland H."/>
            <person name="Wu R."/>
            <person name="Atkinson R."/>
            <person name="Karunairetnam S."/>
            <person name="Bulley S."/>
            <person name="Chunkath S."/>
            <person name="Hanley Z."/>
            <person name="Storey R."/>
            <person name="Thrimawithana A."/>
            <person name="Thomson S."/>
            <person name="David C."/>
            <person name="Testolin R."/>
        </authorList>
    </citation>
    <scope>NUCLEOTIDE SEQUENCE [LARGE SCALE GENOMIC DNA]</scope>
    <source>
        <strain evidence="12">cv. Red5</strain>
        <tissue evidence="11">Young leaf</tissue>
    </source>
</reference>
<dbReference type="OMA" id="WTLTIKH"/>
<reference evidence="12" key="2">
    <citation type="journal article" date="2018" name="BMC Genomics">
        <title>A manually annotated Actinidia chinensis var. chinensis (kiwifruit) genome highlights the challenges associated with draft genomes and gene prediction in plants.</title>
        <authorList>
            <person name="Pilkington S.M."/>
            <person name="Crowhurst R."/>
            <person name="Hilario E."/>
            <person name="Nardozza S."/>
            <person name="Fraser L."/>
            <person name="Peng Y."/>
            <person name="Gunaseelan K."/>
            <person name="Simpson R."/>
            <person name="Tahir J."/>
            <person name="Deroles S.C."/>
            <person name="Templeton K."/>
            <person name="Luo Z."/>
            <person name="Davy M."/>
            <person name="Cheng C."/>
            <person name="McNeilage M."/>
            <person name="Scaglione D."/>
            <person name="Liu Y."/>
            <person name="Zhang Q."/>
            <person name="Datson P."/>
            <person name="De Silva N."/>
            <person name="Gardiner S.E."/>
            <person name="Bassett H."/>
            <person name="Chagne D."/>
            <person name="McCallum J."/>
            <person name="Dzierzon H."/>
            <person name="Deng C."/>
            <person name="Wang Y.Y."/>
            <person name="Barron L."/>
            <person name="Manako K."/>
            <person name="Bowen J."/>
            <person name="Foster T.M."/>
            <person name="Erridge Z.A."/>
            <person name="Tiffin H."/>
            <person name="Waite C.N."/>
            <person name="Davies K.M."/>
            <person name="Grierson E.P."/>
            <person name="Laing W.A."/>
            <person name="Kirk R."/>
            <person name="Chen X."/>
            <person name="Wood M."/>
            <person name="Montefiori M."/>
            <person name="Brummell D.A."/>
            <person name="Schwinn K.E."/>
            <person name="Catanach A."/>
            <person name="Fullerton C."/>
            <person name="Li D."/>
            <person name="Meiyalaghan S."/>
            <person name="Nieuwenhuizen N."/>
            <person name="Read N."/>
            <person name="Prakash R."/>
            <person name="Hunter D."/>
            <person name="Zhang H."/>
            <person name="McKenzie M."/>
            <person name="Knabel M."/>
            <person name="Harris A."/>
            <person name="Allan A.C."/>
            <person name="Gleave A."/>
            <person name="Chen A."/>
            <person name="Janssen B.J."/>
            <person name="Plunkett B."/>
            <person name="Ampomah-Dwamena C."/>
            <person name="Voogd C."/>
            <person name="Leif D."/>
            <person name="Lafferty D."/>
            <person name="Souleyre E.J.F."/>
            <person name="Varkonyi-Gasic E."/>
            <person name="Gambi F."/>
            <person name="Hanley J."/>
            <person name="Yao J.L."/>
            <person name="Cheung J."/>
            <person name="David K.M."/>
            <person name="Warren B."/>
            <person name="Marsh K."/>
            <person name="Snowden K.C."/>
            <person name="Lin-Wang K."/>
            <person name="Brian L."/>
            <person name="Martinez-Sanchez M."/>
            <person name="Wang M."/>
            <person name="Ileperuma N."/>
            <person name="Macnee N."/>
            <person name="Campin R."/>
            <person name="McAtee P."/>
            <person name="Drummond R.S.M."/>
            <person name="Espley R.V."/>
            <person name="Ireland H.S."/>
            <person name="Wu R."/>
            <person name="Atkinson R.G."/>
            <person name="Karunairetnam S."/>
            <person name="Bulley S."/>
            <person name="Chunkath S."/>
            <person name="Hanley Z."/>
            <person name="Storey R."/>
            <person name="Thrimawithana A.H."/>
            <person name="Thomson S."/>
            <person name="David C."/>
            <person name="Testolin R."/>
            <person name="Huang H."/>
            <person name="Hellens R.P."/>
            <person name="Schaffer R.J."/>
        </authorList>
    </citation>
    <scope>NUCLEOTIDE SEQUENCE [LARGE SCALE GENOMIC DNA]</scope>
    <source>
        <strain evidence="12">cv. Red5</strain>
    </source>
</reference>
<evidence type="ECO:0000256" key="7">
    <source>
        <dbReference type="ARBA" id="ARBA00023239"/>
    </source>
</evidence>
<dbReference type="UniPathway" id="UPA00904">
    <property type="reaction ID" value="UER00875"/>
</dbReference>
<name>A0A2R6QXG5_ACTCC</name>
<dbReference type="SUPFAM" id="SSF56784">
    <property type="entry name" value="HAD-like"/>
    <property type="match status" value="1"/>
</dbReference>
<dbReference type="SMART" id="SM01007">
    <property type="entry name" value="Aldolase_II"/>
    <property type="match status" value="1"/>
</dbReference>
<feature type="binding site" evidence="9">
    <location>
        <position position="333"/>
    </location>
    <ligand>
        <name>Zn(2+)</name>
        <dbReference type="ChEBI" id="CHEBI:29105"/>
    </ligand>
</feature>
<feature type="domain" description="Class II aldolase/adducin N-terminal" evidence="10">
    <location>
        <begin position="232"/>
        <end position="435"/>
    </location>
</feature>
<evidence type="ECO:0000259" key="10">
    <source>
        <dbReference type="SMART" id="SM01007"/>
    </source>
</evidence>
<evidence type="ECO:0000256" key="2">
    <source>
        <dbReference type="ARBA" id="ARBA00022723"/>
    </source>
</evidence>
<accession>A0A2R6QXG5</accession>
<keyword evidence="12" id="KW-1185">Reference proteome</keyword>
<dbReference type="InterPro" id="IPR001303">
    <property type="entry name" value="Aldolase_II/adducin_N"/>
</dbReference>
<keyword evidence="8 9" id="KW-0511">Multifunctional enzyme</keyword>
<evidence type="ECO:0000256" key="3">
    <source>
        <dbReference type="ARBA" id="ARBA00022801"/>
    </source>
</evidence>
<dbReference type="NCBIfam" id="TIGR01691">
    <property type="entry name" value="enolase-ppase"/>
    <property type="match status" value="1"/>
</dbReference>
<keyword evidence="3 9" id="KW-0378">Hydrolase</keyword>
<dbReference type="FunFam" id="3.40.50.1000:FF:000088">
    <property type="entry name" value="Probable bifunctional methylthioribulose-1-phosphate dehydratase/enolase-phosphatase E1"/>
    <property type="match status" value="1"/>
</dbReference>
<feature type="binding site" evidence="9">
    <location>
        <position position="685"/>
    </location>
    <ligand>
        <name>Mg(2+)</name>
        <dbReference type="ChEBI" id="CHEBI:18420"/>
    </ligand>
</feature>
<dbReference type="InParanoid" id="A0A2R6QXG5"/>
<evidence type="ECO:0000256" key="5">
    <source>
        <dbReference type="ARBA" id="ARBA00022842"/>
    </source>
</evidence>
<dbReference type="Proteomes" id="UP000241394">
    <property type="component" value="Chromosome LG12"/>
</dbReference>
<dbReference type="Gene3D" id="3.40.50.1000">
    <property type="entry name" value="HAD superfamily/HAD-like"/>
    <property type="match status" value="1"/>
</dbReference>
<comment type="pathway">
    <text evidence="9">Amino-acid biosynthesis; L-methionine biosynthesis via salvage pathway; L-methionine from S-methyl-5-thio-alpha-D-ribose 1-phosphate: step 4/6.</text>
</comment>
<comment type="similarity">
    <text evidence="9">In the N-terminal section; belongs to the aldolase class II family. MtnB subfamily.</text>
</comment>
<keyword evidence="7 9" id="KW-0456">Lyase</keyword>
<comment type="similarity">
    <text evidence="9">In the C-terminal section; belongs to the HAD-like hydrolase superfamily. MasA/MtnC family.</text>
</comment>
<gene>
    <name evidence="11" type="ORF">CEY00_Acc13850</name>
</gene>
<dbReference type="SFLD" id="SFLDS00003">
    <property type="entry name" value="Haloacid_Dehalogenase"/>
    <property type="match status" value="1"/>
</dbReference>
<keyword evidence="2 9" id="KW-0479">Metal-binding</keyword>
<dbReference type="GO" id="GO:0000287">
    <property type="term" value="F:magnesium ion binding"/>
    <property type="evidence" value="ECO:0007669"/>
    <property type="project" value="UniProtKB-UniRule"/>
</dbReference>
<dbReference type="Gene3D" id="1.10.720.60">
    <property type="match status" value="1"/>
</dbReference>
<dbReference type="Gene3D" id="3.40.225.10">
    <property type="entry name" value="Class II aldolase/adducin N-terminal domain"/>
    <property type="match status" value="1"/>
</dbReference>
<evidence type="ECO:0000256" key="9">
    <source>
        <dbReference type="HAMAP-Rule" id="MF_03118"/>
    </source>
</evidence>
<comment type="pathway">
    <text evidence="9">Amino-acid biosynthesis; L-methionine biosynthesis via salvage pathway; L-methionine from S-methyl-5-thio-alpha-D-ribose 1-phosphate: step 2/6.</text>
</comment>
<dbReference type="GO" id="GO:0008270">
    <property type="term" value="F:zinc ion binding"/>
    <property type="evidence" value="ECO:0007669"/>
    <property type="project" value="UniProtKB-UniRule"/>
</dbReference>
<comment type="pathway">
    <text evidence="9">Amino-acid biosynthesis; L-methionine biosynthesis via salvage pathway; L-methionine from S-methyl-5-thio-alpha-D-ribose 1-phosphate: step 3/6.</text>
</comment>
<dbReference type="FunFam" id="1.10.720.60:FF:000001">
    <property type="entry name" value="Probable bifunctional methylthioribulose-1-phosphate dehydratase/enolase-phosphatase E1"/>
    <property type="match status" value="1"/>
</dbReference>
<dbReference type="HAMAP" id="MF_03118">
    <property type="entry name" value="Salvage_MtnBC"/>
    <property type="match status" value="1"/>
</dbReference>
<feature type="binding site" evidence="9">
    <location>
        <position position="492"/>
    </location>
    <ligand>
        <name>Mg(2+)</name>
        <dbReference type="ChEBI" id="CHEBI:18420"/>
    </ligand>
</feature>
<dbReference type="InterPro" id="IPR006439">
    <property type="entry name" value="HAD-SF_hydro_IA"/>
</dbReference>
<keyword evidence="1 9" id="KW-0028">Amino-acid biosynthesis</keyword>
<dbReference type="PANTHER" id="PTHR20371">
    <property type="entry name" value="ENOLASE-PHOSPHATASE E1"/>
    <property type="match status" value="1"/>
</dbReference>
<dbReference type="OrthoDB" id="191080at2759"/>
<evidence type="ECO:0000313" key="11">
    <source>
        <dbReference type="EMBL" id="PSS16415.1"/>
    </source>
</evidence>
<dbReference type="EC" id="3.1.3.77" evidence="9"/>
<evidence type="ECO:0000256" key="6">
    <source>
        <dbReference type="ARBA" id="ARBA00023167"/>
    </source>
</evidence>
<evidence type="ECO:0000313" key="12">
    <source>
        <dbReference type="Proteomes" id="UP000241394"/>
    </source>
</evidence>
<feature type="region of interest" description="Methylthioribulose-1-phosphate dehydratase" evidence="9">
    <location>
        <begin position="1"/>
        <end position="443"/>
    </location>
</feature>
<dbReference type="SUPFAM" id="SSF53639">
    <property type="entry name" value="AraD/HMP-PK domain-like"/>
    <property type="match status" value="1"/>
</dbReference>
<dbReference type="InterPro" id="IPR027505">
    <property type="entry name" value="MtnB_viridiplantae"/>
</dbReference>
<comment type="cofactor">
    <cofactor evidence="9">
        <name>Zn(2+)</name>
        <dbReference type="ChEBI" id="CHEBI:29105"/>
    </cofactor>
    <text evidence="9">Binds 1 zinc ion per subunit.</text>
</comment>
<dbReference type="Pfam" id="PF00596">
    <property type="entry name" value="Aldolase_II"/>
    <property type="match status" value="1"/>
</dbReference>
<keyword evidence="4 9" id="KW-0862">Zinc</keyword>
<feature type="binding site" evidence="9">
    <location>
        <position position="490"/>
    </location>
    <ligand>
        <name>Mg(2+)</name>
        <dbReference type="ChEBI" id="CHEBI:18420"/>
    </ligand>
</feature>
<dbReference type="HAMAP" id="MF_03116">
    <property type="entry name" value="Salvage_MtnB_euk"/>
    <property type="match status" value="1"/>
</dbReference>
<dbReference type="GO" id="GO:0005737">
    <property type="term" value="C:cytoplasm"/>
    <property type="evidence" value="ECO:0007669"/>
    <property type="project" value="InterPro"/>
</dbReference>
<dbReference type="NCBIfam" id="TIGR01549">
    <property type="entry name" value="HAD-SF-IA-v1"/>
    <property type="match status" value="1"/>
</dbReference>
<dbReference type="EC" id="4.2.1.109" evidence="9"/>
<comment type="catalytic activity">
    <reaction evidence="9">
        <text>5-(methylsulfanyl)-D-ribulose 1-phosphate = 5-methylsulfanyl-2,3-dioxopentyl phosphate + H2O</text>
        <dbReference type="Rhea" id="RHEA:15549"/>
        <dbReference type="ChEBI" id="CHEBI:15377"/>
        <dbReference type="ChEBI" id="CHEBI:58548"/>
        <dbReference type="ChEBI" id="CHEBI:58828"/>
        <dbReference type="EC" id="4.2.1.109"/>
    </reaction>
</comment>
<dbReference type="InterPro" id="IPR017714">
    <property type="entry name" value="MethylthioRu-1-P_deHdtase_MtnB"/>
</dbReference>
<organism evidence="11 12">
    <name type="scientific">Actinidia chinensis var. chinensis</name>
    <name type="common">Chinese soft-hair kiwi</name>
    <dbReference type="NCBI Taxonomy" id="1590841"/>
    <lineage>
        <taxon>Eukaryota</taxon>
        <taxon>Viridiplantae</taxon>
        <taxon>Streptophyta</taxon>
        <taxon>Embryophyta</taxon>
        <taxon>Tracheophyta</taxon>
        <taxon>Spermatophyta</taxon>
        <taxon>Magnoliopsida</taxon>
        <taxon>eudicotyledons</taxon>
        <taxon>Gunneridae</taxon>
        <taxon>Pentapetalae</taxon>
        <taxon>asterids</taxon>
        <taxon>Ericales</taxon>
        <taxon>Actinidiaceae</taxon>
        <taxon>Actinidia</taxon>
    </lineage>
</organism>
<dbReference type="STRING" id="1590841.A0A2R6QXG5"/>
<dbReference type="GO" id="GO:0043874">
    <property type="term" value="F:acireductone synthase activity"/>
    <property type="evidence" value="ECO:0007669"/>
    <property type="project" value="UniProtKB-EC"/>
</dbReference>
<feature type="binding site" evidence="9">
    <location>
        <position position="315"/>
    </location>
    <ligand>
        <name>substrate</name>
        <label>1</label>
        <note>for methylthioribulose-1-phosphate dehydratase activity</note>
    </ligand>
</feature>
<feature type="binding site" evidence="9">
    <location>
        <position position="335"/>
    </location>
    <ligand>
        <name>Zn(2+)</name>
        <dbReference type="ChEBI" id="CHEBI:29105"/>
    </ligand>
</feature>
<dbReference type="InterPro" id="IPR036409">
    <property type="entry name" value="Aldolase_II/adducin_N_sf"/>
</dbReference>
<comment type="cofactor">
    <cofactor evidence="9">
        <name>Mg(2+)</name>
        <dbReference type="ChEBI" id="CHEBI:18420"/>
    </cofactor>
    <text evidence="9">Binds 1 Mg(2+) ion per subunit.</text>
</comment>
<evidence type="ECO:0000256" key="1">
    <source>
        <dbReference type="ARBA" id="ARBA00022605"/>
    </source>
</evidence>
<dbReference type="NCBIfam" id="TIGR03328">
    <property type="entry name" value="salvage_mtnB"/>
    <property type="match status" value="1"/>
</dbReference>
<dbReference type="Pfam" id="PF00702">
    <property type="entry name" value="Hydrolase"/>
    <property type="match status" value="1"/>
</dbReference>
<keyword evidence="6 9" id="KW-0486">Methionine biosynthesis</keyword>
<proteinExistence type="inferred from homology"/>
<dbReference type="InterPro" id="IPR023943">
    <property type="entry name" value="Enolase-ppase_E1"/>
</dbReference>
<dbReference type="InterPro" id="IPR036412">
    <property type="entry name" value="HAD-like_sf"/>
</dbReference>
<dbReference type="InterPro" id="IPR027514">
    <property type="entry name" value="Salvage_MtnB_euk"/>
</dbReference>
<protein>
    <recommendedName>
        <fullName evidence="9">Probable bifunctional methylthioribulose-1-phosphate dehydratase/enolase-phosphatase E1</fullName>
    </recommendedName>
    <domain>
        <recommendedName>
            <fullName evidence="9">Methylthioribulose-1-phosphate dehydratase</fullName>
            <shortName evidence="9">MTRu-1-P dehydratase</shortName>
            <ecNumber evidence="9">4.2.1.109</ecNumber>
        </recommendedName>
    </domain>
    <domain>
        <recommendedName>
            <fullName evidence="9">Enolase-phosphatase E1</fullName>
            <ecNumber evidence="9">3.1.3.77</ecNumber>
        </recommendedName>
        <alternativeName>
            <fullName evidence="9">2,3-diketo-5-methylthio-1-phosphopentane phosphatase</fullName>
        </alternativeName>
    </domain>
</protein>
<dbReference type="InterPro" id="IPR023214">
    <property type="entry name" value="HAD_sf"/>
</dbReference>
<dbReference type="EMBL" id="NKQK01000012">
    <property type="protein sequence ID" value="PSS16415.1"/>
    <property type="molecule type" value="Genomic_DNA"/>
</dbReference>
<comment type="caution">
    <text evidence="11">The sequence shown here is derived from an EMBL/GenBank/DDBJ whole genome shotgun (WGS) entry which is preliminary data.</text>
</comment>
<keyword evidence="5 9" id="KW-0460">Magnesium</keyword>
<dbReference type="SFLD" id="SFLDG01133">
    <property type="entry name" value="C1.5.4:_Enolase-phosphatase_Li"/>
    <property type="match status" value="1"/>
</dbReference>
<dbReference type="Gramene" id="PSS16415">
    <property type="protein sequence ID" value="PSS16415"/>
    <property type="gene ID" value="CEY00_Acc13850"/>
</dbReference>
<dbReference type="PANTHER" id="PTHR20371:SF1">
    <property type="entry name" value="ENOLASE-PHOSPHATASE E1"/>
    <property type="match status" value="1"/>
</dbReference>
<dbReference type="FunFam" id="3.40.225.10:FF:000010">
    <property type="entry name" value="Probable bifunctional methylthioribulose-1-phosphate dehydratase/enolase-phosphatase E1"/>
    <property type="match status" value="1"/>
</dbReference>
<sequence>MEVRNPNEHAENKMLPPPVGTFQTREELLKYVRDFALTQGYMVSIKDSSKNRYVTIACDRGGVYRKRLKTGENMRQRKVPSRLTNCPFEVVGKKDDDLWTLTIKHGEHNHEPSKNMSDHPSCRRFTEEEILLIREMTAAGKRPRQILKALRQSNPSLTSDSRNVYNVKAKIRREMVSGKKMESPSTSSGAVNMNGLMEVGEPSEHMVLNGVVMGESICQAYLESDAVKETRSLASELCQHFYTLGWVSGTGGSISIKVQDNSVPKSSQLIVMSPSGVQKERMVPEDFYVLSSDGYILSTPPLKPCPHNQPKCTDCAPLFLKAYEIRNAGAAIHSHGMESCLVTMIHPLSKEFRITHMEMIKGIQGHGYHDQLVVPIIENTAREGELLESLTEAIRAYPKTTAVLVRNHGVFIWGDSWIAAKTQAECYHYLFDAAIKLHQLGLDWSTPSHGYVRNINGTCGCGGNMSRGLKAGALDIDYVIEPSQQCILLDIEGTTTPLSFITGVLFPYAKNNLVKHLAASYDSEETQHDISLLRSQIQRDLEQGIVGALPIALDYMGKEMVIDTLAANVEAMIQADRKVTALKQLQGHIWRTGFQNNELNGVVFDDVPEALERWHALGIKVYMYSSGSREAQQLLFANSNYGDLRKYMCGFFDTTIGDKNDTQSYAEILRTVGVDTPADMLFVTDILQDAEAARAAGLEVMISIRPGNGPLPENHGFRTIESLLEI</sequence>
<feature type="binding site" evidence="9">
    <location>
        <begin position="625"/>
        <end position="626"/>
    </location>
    <ligand>
        <name>substrate</name>
        <label>2</label>
        <note>for enolase-phosphatase activity</note>
    </ligand>
</feature>
<dbReference type="AlphaFoldDB" id="A0A2R6QXG5"/>
<dbReference type="GO" id="GO:0046570">
    <property type="term" value="F:methylthioribulose 1-phosphate dehydratase activity"/>
    <property type="evidence" value="ECO:0007669"/>
    <property type="project" value="UniProtKB-UniRule"/>
</dbReference>
<feature type="active site" description="Proton donor/acceptor; for methylthioribulose-1-phosphate dehydratase activity" evidence="9">
    <location>
        <position position="358"/>
    </location>
</feature>
<dbReference type="GO" id="GO:0019509">
    <property type="term" value="P:L-methionine salvage from methylthioadenosine"/>
    <property type="evidence" value="ECO:0007669"/>
    <property type="project" value="UniProtKB-UniRule"/>
</dbReference>
<evidence type="ECO:0000256" key="4">
    <source>
        <dbReference type="ARBA" id="ARBA00022833"/>
    </source>
</evidence>
<dbReference type="CDD" id="cd01629">
    <property type="entry name" value="HAD_EP"/>
    <property type="match status" value="1"/>
</dbReference>